<evidence type="ECO:0000256" key="3">
    <source>
        <dbReference type="SAM" id="SignalP"/>
    </source>
</evidence>
<dbReference type="PRINTS" id="PR00947">
    <property type="entry name" value="CUTICLE"/>
</dbReference>
<evidence type="ECO:0000256" key="1">
    <source>
        <dbReference type="ARBA" id="ARBA00022460"/>
    </source>
</evidence>
<feature type="signal peptide" evidence="3">
    <location>
        <begin position="1"/>
        <end position="15"/>
    </location>
</feature>
<dbReference type="GO" id="GO:0008010">
    <property type="term" value="F:structural constituent of chitin-based larval cuticle"/>
    <property type="evidence" value="ECO:0007669"/>
    <property type="project" value="TreeGrafter"/>
</dbReference>
<organism evidence="4 5">
    <name type="scientific">Folsomia candida</name>
    <name type="common">Springtail</name>
    <dbReference type="NCBI Taxonomy" id="158441"/>
    <lineage>
        <taxon>Eukaryota</taxon>
        <taxon>Metazoa</taxon>
        <taxon>Ecdysozoa</taxon>
        <taxon>Arthropoda</taxon>
        <taxon>Hexapoda</taxon>
        <taxon>Collembola</taxon>
        <taxon>Entomobryomorpha</taxon>
        <taxon>Isotomoidea</taxon>
        <taxon>Isotomidae</taxon>
        <taxon>Proisotominae</taxon>
        <taxon>Folsomia</taxon>
    </lineage>
</organism>
<accession>A0A226DWW2</accession>
<comment type="caution">
    <text evidence="4">The sequence shown here is derived from an EMBL/GenBank/DDBJ whole genome shotgun (WGS) entry which is preliminary data.</text>
</comment>
<dbReference type="Pfam" id="PF00379">
    <property type="entry name" value="Chitin_bind_4"/>
    <property type="match status" value="1"/>
</dbReference>
<protein>
    <submittedName>
        <fullName evidence="4">Larval cuticle protein LCP-17</fullName>
    </submittedName>
</protein>
<dbReference type="InterPro" id="IPR000618">
    <property type="entry name" value="Insect_cuticle"/>
</dbReference>
<keyword evidence="5" id="KW-1185">Reference proteome</keyword>
<proteinExistence type="predicted"/>
<dbReference type="InterPro" id="IPR050468">
    <property type="entry name" value="Cuticle_Struct_Prot"/>
</dbReference>
<evidence type="ECO:0000313" key="4">
    <source>
        <dbReference type="EMBL" id="OXA49962.1"/>
    </source>
</evidence>
<dbReference type="InterPro" id="IPR031311">
    <property type="entry name" value="CHIT_BIND_RR_consensus"/>
</dbReference>
<dbReference type="Proteomes" id="UP000198287">
    <property type="component" value="Unassembled WGS sequence"/>
</dbReference>
<sequence>MKFVLVLALALAVSAAPQGDKDTQIVKSDYENPGDGSYKFNYALSDGTTRDESGNLKRVGDVDAQTAEGTISWTSPEGQVITLRFVADENGYQPQGDHLPK</sequence>
<dbReference type="STRING" id="158441.A0A226DWW2"/>
<evidence type="ECO:0000256" key="2">
    <source>
        <dbReference type="PROSITE-ProRule" id="PRU00497"/>
    </source>
</evidence>
<dbReference type="GO" id="GO:0062129">
    <property type="term" value="C:chitin-based extracellular matrix"/>
    <property type="evidence" value="ECO:0007669"/>
    <property type="project" value="TreeGrafter"/>
</dbReference>
<dbReference type="OrthoDB" id="7255276at2759"/>
<dbReference type="PROSITE" id="PS00233">
    <property type="entry name" value="CHIT_BIND_RR_1"/>
    <property type="match status" value="1"/>
</dbReference>
<dbReference type="EMBL" id="LNIX01000009">
    <property type="protein sequence ID" value="OXA49962.1"/>
    <property type="molecule type" value="Genomic_DNA"/>
</dbReference>
<name>A0A226DWW2_FOLCA</name>
<keyword evidence="3" id="KW-0732">Signal</keyword>
<dbReference type="OMA" id="YSEIRDD"/>
<keyword evidence="1 2" id="KW-0193">Cuticle</keyword>
<dbReference type="PROSITE" id="PS51155">
    <property type="entry name" value="CHIT_BIND_RR_2"/>
    <property type="match status" value="1"/>
</dbReference>
<dbReference type="AlphaFoldDB" id="A0A226DWW2"/>
<dbReference type="PANTHER" id="PTHR10380:SF173">
    <property type="entry name" value="CUTICULAR PROTEIN 47EF, ISOFORM C-RELATED"/>
    <property type="match status" value="1"/>
</dbReference>
<gene>
    <name evidence="4" type="ORF">Fcan01_15126</name>
</gene>
<evidence type="ECO:0000313" key="5">
    <source>
        <dbReference type="Proteomes" id="UP000198287"/>
    </source>
</evidence>
<reference evidence="4 5" key="1">
    <citation type="submission" date="2015-12" db="EMBL/GenBank/DDBJ databases">
        <title>The genome of Folsomia candida.</title>
        <authorList>
            <person name="Faddeeva A."/>
            <person name="Derks M.F."/>
            <person name="Anvar Y."/>
            <person name="Smit S."/>
            <person name="Van Straalen N."/>
            <person name="Roelofs D."/>
        </authorList>
    </citation>
    <scope>NUCLEOTIDE SEQUENCE [LARGE SCALE GENOMIC DNA]</scope>
    <source>
        <strain evidence="4 5">VU population</strain>
        <tissue evidence="4">Whole body</tissue>
    </source>
</reference>
<dbReference type="PANTHER" id="PTHR10380">
    <property type="entry name" value="CUTICLE PROTEIN"/>
    <property type="match status" value="1"/>
</dbReference>
<feature type="chain" id="PRO_5012985585" evidence="3">
    <location>
        <begin position="16"/>
        <end position="101"/>
    </location>
</feature>